<feature type="compositionally biased region" description="Basic residues" evidence="8">
    <location>
        <begin position="28"/>
        <end position="40"/>
    </location>
</feature>
<evidence type="ECO:0000256" key="2">
    <source>
        <dbReference type="ARBA" id="ARBA00022473"/>
    </source>
</evidence>
<dbReference type="InterPro" id="IPR017970">
    <property type="entry name" value="Homeobox_CS"/>
</dbReference>
<accession>A0A7M7G786</accession>
<evidence type="ECO:0000259" key="9">
    <source>
        <dbReference type="PROSITE" id="PS50071"/>
    </source>
</evidence>
<feature type="region of interest" description="Disordered" evidence="8">
    <location>
        <begin position="80"/>
        <end position="102"/>
    </location>
</feature>
<dbReference type="GO" id="GO:0005634">
    <property type="term" value="C:nucleus"/>
    <property type="evidence" value="ECO:0007669"/>
    <property type="project" value="UniProtKB-SubCell"/>
</dbReference>
<feature type="region of interest" description="Disordered" evidence="8">
    <location>
        <begin position="296"/>
        <end position="333"/>
    </location>
</feature>
<proteinExistence type="predicted"/>
<accession>A0A8B6XC18</accession>
<dbReference type="CDD" id="cd00086">
    <property type="entry name" value="homeodomain"/>
    <property type="match status" value="1"/>
</dbReference>
<dbReference type="FunFam" id="1.10.10.60:FF:000113">
    <property type="entry name" value="homeobox protein Hox-B1"/>
    <property type="match status" value="1"/>
</dbReference>
<dbReference type="PANTHER" id="PTHR45946:SF4">
    <property type="entry name" value="HOMEOBOX PROTEIN ROUGH-RELATED"/>
    <property type="match status" value="1"/>
</dbReference>
<dbReference type="SUPFAM" id="SSF46689">
    <property type="entry name" value="Homeodomain-like"/>
    <property type="match status" value="1"/>
</dbReference>
<dbReference type="OrthoDB" id="6159439at2759"/>
<dbReference type="PANTHER" id="PTHR45946">
    <property type="entry name" value="HOMEOBOX PROTEIN ROUGH-RELATED"/>
    <property type="match status" value="1"/>
</dbReference>
<evidence type="ECO:0000313" key="10">
    <source>
        <dbReference type="EnsemblMetazoa" id="XP_001120278"/>
    </source>
</evidence>
<dbReference type="RefSeq" id="XP_001120278.4">
    <property type="nucleotide sequence ID" value="XM_001120278.5"/>
</dbReference>
<dbReference type="SMART" id="SM00389">
    <property type="entry name" value="HOX"/>
    <property type="match status" value="1"/>
</dbReference>
<feature type="compositionally biased region" description="Basic residues" evidence="8">
    <location>
        <begin position="302"/>
        <end position="313"/>
    </location>
</feature>
<dbReference type="AlphaFoldDB" id="A0A7M7G786"/>
<feature type="region of interest" description="Disordered" evidence="8">
    <location>
        <begin position="128"/>
        <end position="184"/>
    </location>
</feature>
<feature type="domain" description="Homeobox" evidence="9">
    <location>
        <begin position="393"/>
        <end position="453"/>
    </location>
</feature>
<dbReference type="InterPro" id="IPR046327">
    <property type="entry name" value="HXA1/B1/D1"/>
</dbReference>
<keyword evidence="2" id="KW-0217">Developmental protein</keyword>
<dbReference type="Proteomes" id="UP000005203">
    <property type="component" value="Linkage group LG16"/>
</dbReference>
<dbReference type="PROSITE" id="PS00027">
    <property type="entry name" value="HOMEOBOX_1"/>
    <property type="match status" value="1"/>
</dbReference>
<evidence type="ECO:0000313" key="12">
    <source>
        <dbReference type="RefSeq" id="XP_001120278.4"/>
    </source>
</evidence>
<reference evidence="10" key="1">
    <citation type="submission" date="2021-01" db="UniProtKB">
        <authorList>
            <consortium name="EnsemblMetazoa"/>
        </authorList>
    </citation>
    <scope>IDENTIFICATION</scope>
    <source>
        <strain evidence="10">DH4</strain>
    </source>
</reference>
<feature type="region of interest" description="Disordered" evidence="8">
    <location>
        <begin position="25"/>
        <end position="59"/>
    </location>
</feature>
<feature type="compositionally biased region" description="Basic residues" evidence="8">
    <location>
        <begin position="210"/>
        <end position="230"/>
    </location>
</feature>
<dbReference type="GeneID" id="724422"/>
<dbReference type="GO" id="GO:0000981">
    <property type="term" value="F:DNA-binding transcription factor activity, RNA polymerase II-specific"/>
    <property type="evidence" value="ECO:0007669"/>
    <property type="project" value="InterPro"/>
</dbReference>
<evidence type="ECO:0000256" key="7">
    <source>
        <dbReference type="RuleBase" id="RU000682"/>
    </source>
</evidence>
<dbReference type="InterPro" id="IPR001356">
    <property type="entry name" value="HD"/>
</dbReference>
<dbReference type="PROSITE" id="PS50071">
    <property type="entry name" value="HOMEOBOX_2"/>
    <property type="match status" value="1"/>
</dbReference>
<feature type="compositionally biased region" description="Low complexity" evidence="8">
    <location>
        <begin position="314"/>
        <end position="333"/>
    </location>
</feature>
<feature type="DNA-binding region" description="Homeobox" evidence="6">
    <location>
        <begin position="395"/>
        <end position="454"/>
    </location>
</feature>
<organism evidence="10">
    <name type="scientific">Apis mellifera</name>
    <name type="common">Honeybee</name>
    <dbReference type="NCBI Taxonomy" id="7460"/>
    <lineage>
        <taxon>Eukaryota</taxon>
        <taxon>Metazoa</taxon>
        <taxon>Ecdysozoa</taxon>
        <taxon>Arthropoda</taxon>
        <taxon>Hexapoda</taxon>
        <taxon>Insecta</taxon>
        <taxon>Pterygota</taxon>
        <taxon>Neoptera</taxon>
        <taxon>Endopterygota</taxon>
        <taxon>Hymenoptera</taxon>
        <taxon>Apocrita</taxon>
        <taxon>Aculeata</taxon>
        <taxon>Apoidea</taxon>
        <taxon>Anthophila</taxon>
        <taxon>Apidae</taxon>
        <taxon>Apis</taxon>
    </lineage>
</organism>
<gene>
    <name evidence="12" type="primary">LOC724422</name>
</gene>
<keyword evidence="4 6" id="KW-0371">Homeobox</keyword>
<dbReference type="InterPro" id="IPR009057">
    <property type="entry name" value="Homeodomain-like_sf"/>
</dbReference>
<evidence type="ECO:0000256" key="4">
    <source>
        <dbReference type="ARBA" id="ARBA00023155"/>
    </source>
</evidence>
<reference evidence="12" key="2">
    <citation type="submission" date="2025-04" db="UniProtKB">
        <authorList>
            <consortium name="RefSeq"/>
        </authorList>
    </citation>
    <scope>IDENTIFICATION</scope>
    <source>
        <strain evidence="12">DH4</strain>
        <tissue evidence="12">Whole body</tissue>
    </source>
</reference>
<evidence type="ECO:0000256" key="5">
    <source>
        <dbReference type="ARBA" id="ARBA00023242"/>
    </source>
</evidence>
<feature type="compositionally biased region" description="Low complexity" evidence="8">
    <location>
        <begin position="128"/>
        <end position="137"/>
    </location>
</feature>
<feature type="compositionally biased region" description="Polar residues" evidence="8">
    <location>
        <begin position="87"/>
        <end position="102"/>
    </location>
</feature>
<dbReference type="PRINTS" id="PR00024">
    <property type="entry name" value="HOMEOBOX"/>
</dbReference>
<dbReference type="Pfam" id="PF00046">
    <property type="entry name" value="Homeodomain"/>
    <property type="match status" value="1"/>
</dbReference>
<feature type="compositionally biased region" description="Basic residues" evidence="8">
    <location>
        <begin position="149"/>
        <end position="160"/>
    </location>
</feature>
<feature type="compositionally biased region" description="Basic residues" evidence="8">
    <location>
        <begin position="167"/>
        <end position="176"/>
    </location>
</feature>
<feature type="compositionally biased region" description="Low complexity" evidence="8">
    <location>
        <begin position="463"/>
        <end position="494"/>
    </location>
</feature>
<name>A0A7M7G786_APIME</name>
<feature type="region of interest" description="Disordered" evidence="8">
    <location>
        <begin position="198"/>
        <end position="235"/>
    </location>
</feature>
<keyword evidence="5 6" id="KW-0539">Nucleus</keyword>
<dbReference type="EnsemblMetazoa" id="XM_001120278">
    <property type="protein sequence ID" value="XP_001120278"/>
    <property type="gene ID" value="LOC724422"/>
</dbReference>
<keyword evidence="11" id="KW-1185">Reference proteome</keyword>
<protein>
    <submittedName>
        <fullName evidence="12">Homeobox protein Hox-B1a isoform X2</fullName>
    </submittedName>
</protein>
<evidence type="ECO:0000256" key="1">
    <source>
        <dbReference type="ARBA" id="ARBA00004123"/>
    </source>
</evidence>
<sequence length="510" mass="56559">MMMMDMGMYGTYGKPDSYPNYVCTGQGNHHHHHHHHHHHQTTAGHHVPVPASPELAPSHYFPQSAVSPYSSSSSESFLAAESAASSGTPPQQTFYTPSTSTGALHEDGSAIISSENGLSYTNLDYTAAASSSSSPSYGGNGSSVDPQGYHHHHHHHHHHLQQTGYRDHHHHHHHHHDPQQSAVGNGVVQQTTSMMTRAAEHESHNNNNHQLHHHHHHHQSSSSHHHHHHHNEAEYHQQLPPVAGAATANYAIHQIQTAPEDSLHYQIRQNDYNNVGGHYKEESQSDPSCYQISLQQTSAAGHQHHLQHHHHHQQQQQQQQQHHHPQSQQQQPHVPTYKWMQVKRNVPKPVAKTNPNVGEYGGSTGGNASPYATTANGPVNCLTGGPMAGIAGSFNNTGRTNFTNKQLTELEKEFHFNKYLTRARRIEIASALQLNETQVKIWFQNRRMKQKKRMKEGLIPAESTTISSLSGARSSSNSPTSSSSHETSGLGLSSFTSDNSRESPPSSSKD</sequence>
<feature type="region of interest" description="Disordered" evidence="8">
    <location>
        <begin position="452"/>
        <end position="510"/>
    </location>
</feature>
<dbReference type="Gene3D" id="1.10.10.60">
    <property type="entry name" value="Homeodomain-like"/>
    <property type="match status" value="1"/>
</dbReference>
<dbReference type="InterPro" id="IPR020479">
    <property type="entry name" value="HD_metazoa"/>
</dbReference>
<evidence type="ECO:0000256" key="6">
    <source>
        <dbReference type="PROSITE-ProRule" id="PRU00108"/>
    </source>
</evidence>
<comment type="subcellular location">
    <subcellularLocation>
        <location evidence="1 6 7">Nucleus</location>
    </subcellularLocation>
</comment>
<evidence type="ECO:0000256" key="3">
    <source>
        <dbReference type="ARBA" id="ARBA00023125"/>
    </source>
</evidence>
<evidence type="ECO:0000256" key="8">
    <source>
        <dbReference type="SAM" id="MobiDB-lite"/>
    </source>
</evidence>
<dbReference type="GO" id="GO:0000978">
    <property type="term" value="F:RNA polymerase II cis-regulatory region sequence-specific DNA binding"/>
    <property type="evidence" value="ECO:0007669"/>
    <property type="project" value="TreeGrafter"/>
</dbReference>
<evidence type="ECO:0000313" key="11">
    <source>
        <dbReference type="Proteomes" id="UP000005203"/>
    </source>
</evidence>
<keyword evidence="3 6" id="KW-0238">DNA-binding</keyword>
<dbReference type="KEGG" id="ame:724422"/>